<dbReference type="InterPro" id="IPR036291">
    <property type="entry name" value="NAD(P)-bd_dom_sf"/>
</dbReference>
<evidence type="ECO:0000256" key="2">
    <source>
        <dbReference type="ARBA" id="ARBA00023002"/>
    </source>
</evidence>
<dbReference type="AlphaFoldDB" id="C6CL50"/>
<evidence type="ECO:0000256" key="1">
    <source>
        <dbReference type="ARBA" id="ARBA00006484"/>
    </source>
</evidence>
<dbReference type="PRINTS" id="PR00081">
    <property type="entry name" value="GDHRDH"/>
</dbReference>
<name>C6CL50_DICC1</name>
<organism evidence="4 5">
    <name type="scientific">Dickeya chrysanthemi (strain Ech1591)</name>
    <name type="common">Dickeya zeae (strain Ech1591)</name>
    <dbReference type="NCBI Taxonomy" id="561229"/>
    <lineage>
        <taxon>Bacteria</taxon>
        <taxon>Pseudomonadati</taxon>
        <taxon>Pseudomonadota</taxon>
        <taxon>Gammaproteobacteria</taxon>
        <taxon>Enterobacterales</taxon>
        <taxon>Pectobacteriaceae</taxon>
        <taxon>Dickeya</taxon>
    </lineage>
</organism>
<reference evidence="4 5" key="1">
    <citation type="submission" date="2009-06" db="EMBL/GenBank/DDBJ databases">
        <title>Complete sequence of Dickeya zeae Ech1591.</title>
        <authorList>
            <consortium name="US DOE Joint Genome Institute"/>
            <person name="Lucas S."/>
            <person name="Copeland A."/>
            <person name="Lapidus A."/>
            <person name="Glavina del Rio T."/>
            <person name="Tice H."/>
            <person name="Bruce D."/>
            <person name="Goodwin L."/>
            <person name="Pitluck S."/>
            <person name="Chertkov O."/>
            <person name="Brettin T."/>
            <person name="Detter J.C."/>
            <person name="Han C."/>
            <person name="Larimer F."/>
            <person name="Land M."/>
            <person name="Hauser L."/>
            <person name="Kyrpides N."/>
            <person name="Ovchinnikova G."/>
            <person name="Balakrishnan V."/>
            <person name="Glasner J."/>
            <person name="Perna N.T."/>
        </authorList>
    </citation>
    <scope>NUCLEOTIDE SEQUENCE [LARGE SCALE GENOMIC DNA]</scope>
    <source>
        <strain evidence="4 5">Ech1591</strain>
    </source>
</reference>
<dbReference type="RefSeq" id="WP_012770160.1">
    <property type="nucleotide sequence ID" value="NC_012912.1"/>
</dbReference>
<keyword evidence="2" id="KW-0560">Oxidoreductase</keyword>
<dbReference type="PROSITE" id="PS00061">
    <property type="entry name" value="ADH_SHORT"/>
    <property type="match status" value="1"/>
</dbReference>
<dbReference type="GeneID" id="45080530"/>
<dbReference type="EMBL" id="CP001655">
    <property type="protein sequence ID" value="ACT07298.1"/>
    <property type="molecule type" value="Genomic_DNA"/>
</dbReference>
<sequence>MKTSGNTILITGSTSGIGLGLAVRFHEAGNKVIVAGRRKALLDKITSDYPGMEAIELDIADAESVIQASKLAAERYPDLNVVINNAGIMLSENVLDADSVNIAQQTVQINLLGTIRMTYAFLPQLVQKSDSIIINVSSSLAFVPFPIAMTYSATKAAVHAFTVGLRVQLADTPVRVIELAPPGVRTTLFGQESAEHAMPLDDFLNETLDLLHADPTPDEIIVEHAKFLRTAEATGNYDRALEMLSAWKAPD</sequence>
<dbReference type="InterPro" id="IPR020904">
    <property type="entry name" value="Sc_DH/Rdtase_CS"/>
</dbReference>
<protein>
    <submittedName>
        <fullName evidence="4">Short-chain dehydrogenase/reductase SDR</fullName>
    </submittedName>
</protein>
<dbReference type="PANTHER" id="PTHR44169">
    <property type="entry name" value="NADPH-DEPENDENT 1-ACYLDIHYDROXYACETONE PHOSPHATE REDUCTASE"/>
    <property type="match status" value="1"/>
</dbReference>
<comment type="similarity">
    <text evidence="1 3">Belongs to the short-chain dehydrogenases/reductases (SDR) family.</text>
</comment>
<dbReference type="PRINTS" id="PR00080">
    <property type="entry name" value="SDRFAMILY"/>
</dbReference>
<dbReference type="Gene3D" id="3.40.50.720">
    <property type="entry name" value="NAD(P)-binding Rossmann-like Domain"/>
    <property type="match status" value="1"/>
</dbReference>
<dbReference type="STRING" id="561229.Dd1591_2458"/>
<evidence type="ECO:0000313" key="4">
    <source>
        <dbReference type="EMBL" id="ACT07298.1"/>
    </source>
</evidence>
<dbReference type="HOGENOM" id="CLU_010194_2_6_6"/>
<dbReference type="SUPFAM" id="SSF51735">
    <property type="entry name" value="NAD(P)-binding Rossmann-fold domains"/>
    <property type="match status" value="1"/>
</dbReference>
<evidence type="ECO:0000256" key="3">
    <source>
        <dbReference type="RuleBase" id="RU000363"/>
    </source>
</evidence>
<dbReference type="GO" id="GO:0016491">
    <property type="term" value="F:oxidoreductase activity"/>
    <property type="evidence" value="ECO:0007669"/>
    <property type="project" value="UniProtKB-KW"/>
</dbReference>
<dbReference type="OrthoDB" id="9810734at2"/>
<gene>
    <name evidence="4" type="ordered locus">Dd1591_2458</name>
</gene>
<evidence type="ECO:0000313" key="5">
    <source>
        <dbReference type="Proteomes" id="UP000002735"/>
    </source>
</evidence>
<accession>C6CL50</accession>
<dbReference type="InterPro" id="IPR002347">
    <property type="entry name" value="SDR_fam"/>
</dbReference>
<dbReference type="PANTHER" id="PTHR44169:SF6">
    <property type="entry name" value="NADPH-DEPENDENT 1-ACYLDIHYDROXYACETONE PHOSPHATE REDUCTASE"/>
    <property type="match status" value="1"/>
</dbReference>
<dbReference type="eggNOG" id="COG3967">
    <property type="taxonomic scope" value="Bacteria"/>
</dbReference>
<dbReference type="Proteomes" id="UP000002735">
    <property type="component" value="Chromosome"/>
</dbReference>
<dbReference type="Pfam" id="PF00106">
    <property type="entry name" value="adh_short"/>
    <property type="match status" value="1"/>
</dbReference>
<proteinExistence type="inferred from homology"/>
<dbReference type="KEGG" id="dze:Dd1591_2458"/>